<dbReference type="AlphaFoldDB" id="A0A1G8V9K0"/>
<evidence type="ECO:0000313" key="3">
    <source>
        <dbReference type="Proteomes" id="UP000199305"/>
    </source>
</evidence>
<evidence type="ECO:0000259" key="1">
    <source>
        <dbReference type="Pfam" id="PF14317"/>
    </source>
</evidence>
<reference evidence="3" key="1">
    <citation type="submission" date="2016-10" db="EMBL/GenBank/DDBJ databases">
        <authorList>
            <person name="Varghese N."/>
            <person name="Submissions S."/>
        </authorList>
    </citation>
    <scope>NUCLEOTIDE SEQUENCE [LARGE SCALE GENOMIC DNA]</scope>
    <source>
        <strain evidence="3">CGMCC 1.10658</strain>
    </source>
</reference>
<dbReference type="RefSeq" id="WP_245720547.1">
    <property type="nucleotide sequence ID" value="NZ_FNFH01000001.1"/>
</dbReference>
<gene>
    <name evidence="2" type="ORF">SAMN05216212_0440</name>
</gene>
<sequence length="217" mass="24156">MIAPFLPLTAELLNLMSRLQYLQDKFCAHWPQNTFLQSLGQGITSDMTGNPRQPVAPVQPFNTQFTLSREYLAECFDQSLPHGKGAKPNYLFPLLLFTAGAGLLTFTEQPKVAGYMLIALAILELLHIRFRRAWWLTRQMWGKGAGGEVKLTVNDDGIQTQTAHTQTALLWSDIERVIETDLGLILVAKSGGRQYLSKSLFPADLVPEIIARANAEA</sequence>
<organism evidence="2 3">
    <name type="scientific">Microbulbifer yueqingensis</name>
    <dbReference type="NCBI Taxonomy" id="658219"/>
    <lineage>
        <taxon>Bacteria</taxon>
        <taxon>Pseudomonadati</taxon>
        <taxon>Pseudomonadota</taxon>
        <taxon>Gammaproteobacteria</taxon>
        <taxon>Cellvibrionales</taxon>
        <taxon>Microbulbiferaceae</taxon>
        <taxon>Microbulbifer</taxon>
    </lineage>
</organism>
<dbReference type="STRING" id="658219.SAMN05216212_0440"/>
<accession>A0A1G8V9K0</accession>
<dbReference type="Proteomes" id="UP000199305">
    <property type="component" value="Unassembled WGS sequence"/>
</dbReference>
<feature type="domain" description="YcxB-like C-terminal" evidence="1">
    <location>
        <begin position="154"/>
        <end position="204"/>
    </location>
</feature>
<keyword evidence="3" id="KW-1185">Reference proteome</keyword>
<protein>
    <submittedName>
        <fullName evidence="2">YcxB-like protein</fullName>
    </submittedName>
</protein>
<proteinExistence type="predicted"/>
<dbReference type="Pfam" id="PF14317">
    <property type="entry name" value="YcxB"/>
    <property type="match status" value="1"/>
</dbReference>
<dbReference type="InterPro" id="IPR025588">
    <property type="entry name" value="YcxB-like_C"/>
</dbReference>
<name>A0A1G8V9K0_9GAMM</name>
<dbReference type="EMBL" id="FNFH01000001">
    <property type="protein sequence ID" value="SDJ62005.1"/>
    <property type="molecule type" value="Genomic_DNA"/>
</dbReference>
<evidence type="ECO:0000313" key="2">
    <source>
        <dbReference type="EMBL" id="SDJ62005.1"/>
    </source>
</evidence>